<reference evidence="15 16" key="1">
    <citation type="submission" date="2018-10" db="EMBL/GenBank/DDBJ databases">
        <title>Improved assembly of the deer mouse Peromyscus maniculatus genome.</title>
        <authorList>
            <person name="Lassance J.-M."/>
            <person name="Hoekstra H.E."/>
        </authorList>
    </citation>
    <scope>NUCLEOTIDE SEQUENCE [LARGE SCALE GENOMIC DNA]</scope>
</reference>
<evidence type="ECO:0000256" key="13">
    <source>
        <dbReference type="SAM" id="Phobius"/>
    </source>
</evidence>
<evidence type="ECO:0000256" key="7">
    <source>
        <dbReference type="ARBA" id="ARBA00023136"/>
    </source>
</evidence>
<sequence length="275" mass="32415">MSNQEVIYLNSRGFESSSESQNPIKPNETQGSREVGHKGECSPPTRFTHQTLKMVLALLLMLYMLLILVFQYSQEIYKLQRALNNPHQENSTMQNDNYLMEEMLKNKSIDYDALKHDLDTLNRTLNRCYQETKFVLDSKQHRGKRVEGHWFCCGIKCYYFIMDNIHWNECEQTCRDCSLSLLKIDDDDELKFLQLQIKPNTYWIGLSYDTRTKKWQWSDGGPSKLDLNTAKFDHKTGRCAFLSRARLDNDICDQFYPCICEKRLDNFADSYRSKS</sequence>
<evidence type="ECO:0000256" key="6">
    <source>
        <dbReference type="ARBA" id="ARBA00022989"/>
    </source>
</evidence>
<evidence type="ECO:0000256" key="12">
    <source>
        <dbReference type="SAM" id="MobiDB-lite"/>
    </source>
</evidence>
<reference evidence="15" key="2">
    <citation type="submission" date="2025-08" db="UniProtKB">
        <authorList>
            <consortium name="Ensembl"/>
        </authorList>
    </citation>
    <scope>IDENTIFICATION</scope>
</reference>
<dbReference type="Gene3D" id="3.10.100.10">
    <property type="entry name" value="Mannose-Binding Protein A, subunit A"/>
    <property type="match status" value="1"/>
</dbReference>
<keyword evidence="2 13" id="KW-0812">Transmembrane</keyword>
<evidence type="ECO:0000256" key="4">
    <source>
        <dbReference type="ARBA" id="ARBA00022889"/>
    </source>
</evidence>
<evidence type="ECO:0000256" key="9">
    <source>
        <dbReference type="ARBA" id="ARBA00023170"/>
    </source>
</evidence>
<evidence type="ECO:0000256" key="11">
    <source>
        <dbReference type="SAM" id="Coils"/>
    </source>
</evidence>
<keyword evidence="11" id="KW-0175">Coiled coil</keyword>
<keyword evidence="7 13" id="KW-0472">Membrane</keyword>
<evidence type="ECO:0000256" key="10">
    <source>
        <dbReference type="ARBA" id="ARBA00023180"/>
    </source>
</evidence>
<protein>
    <submittedName>
        <fullName evidence="15">Killer cell lectin-like receptor 2</fullName>
    </submittedName>
</protein>
<feature type="domain" description="C-type lectin" evidence="14">
    <location>
        <begin position="153"/>
        <end position="261"/>
    </location>
</feature>
<keyword evidence="5" id="KW-0735">Signal-anchor</keyword>
<dbReference type="GeneTree" id="ENSGT00390000008117"/>
<keyword evidence="16" id="KW-1185">Reference proteome</keyword>
<dbReference type="InterPro" id="IPR016187">
    <property type="entry name" value="CTDL_fold"/>
</dbReference>
<dbReference type="InterPro" id="IPR001304">
    <property type="entry name" value="C-type_lectin-like"/>
</dbReference>
<evidence type="ECO:0000256" key="2">
    <source>
        <dbReference type="ARBA" id="ARBA00022692"/>
    </source>
</evidence>
<keyword evidence="9" id="KW-0675">Receptor</keyword>
<dbReference type="CDD" id="cd03593">
    <property type="entry name" value="CLECT_NK_receptors_like"/>
    <property type="match status" value="1"/>
</dbReference>
<dbReference type="PROSITE" id="PS50041">
    <property type="entry name" value="C_TYPE_LECTIN_2"/>
    <property type="match status" value="1"/>
</dbReference>
<evidence type="ECO:0000313" key="15">
    <source>
        <dbReference type="Ensembl" id="ENSPEMP00000032219.1"/>
    </source>
</evidence>
<accession>A0A8C8W2L5</accession>
<feature type="compositionally biased region" description="Polar residues" evidence="12">
    <location>
        <begin position="13"/>
        <end position="32"/>
    </location>
</feature>
<feature type="region of interest" description="Disordered" evidence="12">
    <location>
        <begin position="12"/>
        <end position="44"/>
    </location>
</feature>
<dbReference type="InterPro" id="IPR013600">
    <property type="entry name" value="Ly49_N"/>
</dbReference>
<organism evidence="15 16">
    <name type="scientific">Peromyscus maniculatus bairdii</name>
    <name type="common">Prairie deer mouse</name>
    <dbReference type="NCBI Taxonomy" id="230844"/>
    <lineage>
        <taxon>Eukaryota</taxon>
        <taxon>Metazoa</taxon>
        <taxon>Chordata</taxon>
        <taxon>Craniata</taxon>
        <taxon>Vertebrata</taxon>
        <taxon>Euteleostomi</taxon>
        <taxon>Mammalia</taxon>
        <taxon>Eutheria</taxon>
        <taxon>Euarchontoglires</taxon>
        <taxon>Glires</taxon>
        <taxon>Rodentia</taxon>
        <taxon>Myomorpha</taxon>
        <taxon>Muroidea</taxon>
        <taxon>Cricetidae</taxon>
        <taxon>Neotominae</taxon>
        <taxon>Peromyscus</taxon>
    </lineage>
</organism>
<dbReference type="AlphaFoldDB" id="A0A8C8W2L5"/>
<dbReference type="Proteomes" id="UP000694547">
    <property type="component" value="Chromosome 3"/>
</dbReference>
<dbReference type="Pfam" id="PF08391">
    <property type="entry name" value="Ly49"/>
    <property type="match status" value="1"/>
</dbReference>
<dbReference type="InterPro" id="IPR016186">
    <property type="entry name" value="C-type_lectin-like/link_sf"/>
</dbReference>
<keyword evidence="6 13" id="KW-1133">Transmembrane helix</keyword>
<dbReference type="GO" id="GO:0007155">
    <property type="term" value="P:cell adhesion"/>
    <property type="evidence" value="ECO:0007669"/>
    <property type="project" value="UniProtKB-KW"/>
</dbReference>
<dbReference type="PANTHER" id="PTHR46329:SF1">
    <property type="entry name" value="KILLER CELL LECTIN-LIKE RECEPTOR 2"/>
    <property type="match status" value="1"/>
</dbReference>
<dbReference type="PANTHER" id="PTHR46329">
    <property type="entry name" value="KILLER CELL LECTIN-LIKE RECEPTOR 2"/>
    <property type="match status" value="1"/>
</dbReference>
<evidence type="ECO:0000256" key="3">
    <source>
        <dbReference type="ARBA" id="ARBA00022734"/>
    </source>
</evidence>
<dbReference type="Ensembl" id="ENSPEMT00000037718.1">
    <property type="protein sequence ID" value="ENSPEMP00000032219.1"/>
    <property type="gene ID" value="ENSPEMG00000001679.2"/>
</dbReference>
<dbReference type="InterPro" id="IPR052013">
    <property type="entry name" value="Mouse_KLRs"/>
</dbReference>
<evidence type="ECO:0000256" key="5">
    <source>
        <dbReference type="ARBA" id="ARBA00022968"/>
    </source>
</evidence>
<evidence type="ECO:0000256" key="1">
    <source>
        <dbReference type="ARBA" id="ARBA00004606"/>
    </source>
</evidence>
<dbReference type="Pfam" id="PF00059">
    <property type="entry name" value="Lectin_C"/>
    <property type="match status" value="1"/>
</dbReference>
<dbReference type="FunFam" id="3.10.100.10:FF:000053">
    <property type="entry name" value="Killer cell lectin-like receptor 3"/>
    <property type="match status" value="1"/>
</dbReference>
<keyword evidence="10" id="KW-0325">Glycoprotein</keyword>
<evidence type="ECO:0000256" key="8">
    <source>
        <dbReference type="ARBA" id="ARBA00023157"/>
    </source>
</evidence>
<reference evidence="15" key="3">
    <citation type="submission" date="2025-09" db="UniProtKB">
        <authorList>
            <consortium name="Ensembl"/>
        </authorList>
    </citation>
    <scope>IDENTIFICATION</scope>
</reference>
<dbReference type="GO" id="GO:0005886">
    <property type="term" value="C:plasma membrane"/>
    <property type="evidence" value="ECO:0007669"/>
    <property type="project" value="UniProtKB-ARBA"/>
</dbReference>
<dbReference type="InterPro" id="IPR033992">
    <property type="entry name" value="NKR-like_CTLD"/>
</dbReference>
<feature type="transmembrane region" description="Helical" evidence="13">
    <location>
        <begin position="54"/>
        <end position="72"/>
    </location>
</feature>
<proteinExistence type="predicted"/>
<comment type="subcellular location">
    <subcellularLocation>
        <location evidence="1">Membrane</location>
        <topology evidence="1">Single-pass type II membrane protein</topology>
    </subcellularLocation>
</comment>
<feature type="coiled-coil region" evidence="11">
    <location>
        <begin position="104"/>
        <end position="131"/>
    </location>
</feature>
<evidence type="ECO:0000313" key="16">
    <source>
        <dbReference type="Proteomes" id="UP000694547"/>
    </source>
</evidence>
<dbReference type="GO" id="GO:0030246">
    <property type="term" value="F:carbohydrate binding"/>
    <property type="evidence" value="ECO:0007669"/>
    <property type="project" value="UniProtKB-KW"/>
</dbReference>
<dbReference type="SUPFAM" id="SSF56436">
    <property type="entry name" value="C-type lectin-like"/>
    <property type="match status" value="1"/>
</dbReference>
<keyword evidence="4" id="KW-0130">Cell adhesion</keyword>
<evidence type="ECO:0000259" key="14">
    <source>
        <dbReference type="PROSITE" id="PS50041"/>
    </source>
</evidence>
<keyword evidence="8" id="KW-1015">Disulfide bond</keyword>
<keyword evidence="3" id="KW-0430">Lectin</keyword>
<name>A0A8C8W2L5_PERMB</name>
<dbReference type="SMART" id="SM00034">
    <property type="entry name" value="CLECT"/>
    <property type="match status" value="1"/>
</dbReference>